<protein>
    <submittedName>
        <fullName evidence="2">Uncharacterized protein</fullName>
    </submittedName>
</protein>
<sequence length="32" mass="3835">MKKLWDKIPSKYQGYLVGVFLFLLVAWSMWSV</sequence>
<dbReference type="AlphaFoldDB" id="A0A382BWY3"/>
<keyword evidence="1" id="KW-0812">Transmembrane</keyword>
<reference evidence="2" key="1">
    <citation type="submission" date="2018-05" db="EMBL/GenBank/DDBJ databases">
        <authorList>
            <person name="Lanie J.A."/>
            <person name="Ng W.-L."/>
            <person name="Kazmierczak K.M."/>
            <person name="Andrzejewski T.M."/>
            <person name="Davidsen T.M."/>
            <person name="Wayne K.J."/>
            <person name="Tettelin H."/>
            <person name="Glass J.I."/>
            <person name="Rusch D."/>
            <person name="Podicherti R."/>
            <person name="Tsui H.-C.T."/>
            <person name="Winkler M.E."/>
        </authorList>
    </citation>
    <scope>NUCLEOTIDE SEQUENCE</scope>
</reference>
<evidence type="ECO:0000313" key="2">
    <source>
        <dbReference type="EMBL" id="SVB18032.1"/>
    </source>
</evidence>
<gene>
    <name evidence="2" type="ORF">METZ01_LOCUS170886</name>
</gene>
<keyword evidence="1" id="KW-0472">Membrane</keyword>
<evidence type="ECO:0000256" key="1">
    <source>
        <dbReference type="SAM" id="Phobius"/>
    </source>
</evidence>
<organism evidence="2">
    <name type="scientific">marine metagenome</name>
    <dbReference type="NCBI Taxonomy" id="408172"/>
    <lineage>
        <taxon>unclassified sequences</taxon>
        <taxon>metagenomes</taxon>
        <taxon>ecological metagenomes</taxon>
    </lineage>
</organism>
<proteinExistence type="predicted"/>
<feature type="transmembrane region" description="Helical" evidence="1">
    <location>
        <begin position="12"/>
        <end position="30"/>
    </location>
</feature>
<accession>A0A382BWY3</accession>
<keyword evidence="1" id="KW-1133">Transmembrane helix</keyword>
<dbReference type="EMBL" id="UINC01031648">
    <property type="protein sequence ID" value="SVB18032.1"/>
    <property type="molecule type" value="Genomic_DNA"/>
</dbReference>
<name>A0A382BWY3_9ZZZZ</name>